<name>A0A2S7X124_9GAMM</name>
<dbReference type="PANTHER" id="PTHR42811">
    <property type="entry name" value="SERINE ACETYLTRANSFERASE"/>
    <property type="match status" value="1"/>
</dbReference>
<dbReference type="InterPro" id="IPR011004">
    <property type="entry name" value="Trimer_LpxA-like_sf"/>
</dbReference>
<reference evidence="1 2" key="1">
    <citation type="submission" date="2016-12" db="EMBL/GenBank/DDBJ databases">
        <title>Diversity of luminous bacteria.</title>
        <authorList>
            <person name="Yoshizawa S."/>
            <person name="Kogure K."/>
        </authorList>
    </citation>
    <scope>NUCLEOTIDE SEQUENCE [LARGE SCALE GENOMIC DNA]</scope>
    <source>
        <strain evidence="1 2">ATCC 33715</strain>
    </source>
</reference>
<comment type="caution">
    <text evidence="1">The sequence shown here is derived from an EMBL/GenBank/DDBJ whole genome shotgun (WGS) entry which is preliminary data.</text>
</comment>
<dbReference type="EMBL" id="MSCO01000003">
    <property type="protein sequence ID" value="PQJ83506.1"/>
    <property type="molecule type" value="Genomic_DNA"/>
</dbReference>
<dbReference type="GO" id="GO:0016740">
    <property type="term" value="F:transferase activity"/>
    <property type="evidence" value="ECO:0007669"/>
    <property type="project" value="UniProtKB-KW"/>
</dbReference>
<dbReference type="SUPFAM" id="SSF51161">
    <property type="entry name" value="Trimeric LpxA-like enzymes"/>
    <property type="match status" value="1"/>
</dbReference>
<protein>
    <submittedName>
        <fullName evidence="1">Serine acetyltransferase</fullName>
    </submittedName>
</protein>
<dbReference type="Gene3D" id="2.160.10.10">
    <property type="entry name" value="Hexapeptide repeat proteins"/>
    <property type="match status" value="1"/>
</dbReference>
<dbReference type="AlphaFoldDB" id="A0A2S7X124"/>
<proteinExistence type="predicted"/>
<evidence type="ECO:0000313" key="2">
    <source>
        <dbReference type="Proteomes" id="UP000239263"/>
    </source>
</evidence>
<dbReference type="Proteomes" id="UP000239263">
    <property type="component" value="Unassembled WGS sequence"/>
</dbReference>
<gene>
    <name evidence="1" type="ORF">BTO22_18210</name>
</gene>
<sequence length="113" mass="12859">MIHPIFIFIKRIFNIPSQISYKCKLGYKIRLPHKGDGVIISKYAEVGDNVTIYHQVTLGINENKNEIERKIIIGNDCYISVGAKIISCKLGDRVKVAPNKVIYFDCKSDVFVK</sequence>
<dbReference type="OrthoDB" id="9801456at2"/>
<keyword evidence="1" id="KW-0808">Transferase</keyword>
<organism evidence="1 2">
    <name type="scientific">Aliivibrio sifiae</name>
    <dbReference type="NCBI Taxonomy" id="566293"/>
    <lineage>
        <taxon>Bacteria</taxon>
        <taxon>Pseudomonadati</taxon>
        <taxon>Pseudomonadota</taxon>
        <taxon>Gammaproteobacteria</taxon>
        <taxon>Vibrionales</taxon>
        <taxon>Vibrionaceae</taxon>
        <taxon>Aliivibrio</taxon>
    </lineage>
</organism>
<accession>A0A2S7X124</accession>
<evidence type="ECO:0000313" key="1">
    <source>
        <dbReference type="EMBL" id="PQJ83506.1"/>
    </source>
</evidence>